<proteinExistence type="predicted"/>
<name>U3AU47_9VIBR</name>
<feature type="transmembrane region" description="Helical" evidence="1">
    <location>
        <begin position="76"/>
        <end position="94"/>
    </location>
</feature>
<keyword evidence="1" id="KW-0472">Membrane</keyword>
<keyword evidence="1" id="KW-0812">Transmembrane</keyword>
<reference evidence="2 3" key="1">
    <citation type="submission" date="2013-09" db="EMBL/GenBank/DDBJ databases">
        <title>Whole genome shotgun sequence of Vibrio azureus NBRC 104587.</title>
        <authorList>
            <person name="Isaki S."/>
            <person name="Hosoyama A."/>
            <person name="Numata M."/>
            <person name="Hashimoto M."/>
            <person name="Hosoyama Y."/>
            <person name="Tsuchikane K."/>
            <person name="Noguchi M."/>
            <person name="Hirakata S."/>
            <person name="Ichikawa N."/>
            <person name="Ohji S."/>
            <person name="Yamazoe A."/>
            <person name="Fujita N."/>
        </authorList>
    </citation>
    <scope>NUCLEOTIDE SEQUENCE [LARGE SCALE GENOMIC DNA]</scope>
    <source>
        <strain evidence="2 3">NBRC 104587</strain>
    </source>
</reference>
<protein>
    <submittedName>
        <fullName evidence="2">Uncharacterized protein</fullName>
    </submittedName>
</protein>
<accession>U3AU47</accession>
<dbReference type="AlphaFoldDB" id="U3AU47"/>
<feature type="transmembrane region" description="Helical" evidence="1">
    <location>
        <begin position="100"/>
        <end position="123"/>
    </location>
</feature>
<dbReference type="eggNOG" id="ENOG5033UAF">
    <property type="taxonomic scope" value="Bacteria"/>
</dbReference>
<comment type="caution">
    <text evidence="2">The sequence shown here is derived from an EMBL/GenBank/DDBJ whole genome shotgun (WGS) entry which is preliminary data.</text>
</comment>
<dbReference type="Pfam" id="PF20589">
    <property type="entry name" value="DUF6790"/>
    <property type="match status" value="1"/>
</dbReference>
<feature type="transmembrane region" description="Helical" evidence="1">
    <location>
        <begin position="135"/>
        <end position="153"/>
    </location>
</feature>
<feature type="transmembrane region" description="Helical" evidence="1">
    <location>
        <begin position="32"/>
        <end position="55"/>
    </location>
</feature>
<dbReference type="Proteomes" id="UP000016567">
    <property type="component" value="Unassembled WGS sequence"/>
</dbReference>
<dbReference type="RefSeq" id="WP_021711010.1">
    <property type="nucleotide sequence ID" value="NZ_BAOB01000547.1"/>
</dbReference>
<organism evidence="2 3">
    <name type="scientific">Vibrio azureus NBRC 104587</name>
    <dbReference type="NCBI Taxonomy" id="1219077"/>
    <lineage>
        <taxon>Bacteria</taxon>
        <taxon>Pseudomonadati</taxon>
        <taxon>Pseudomonadota</taxon>
        <taxon>Gammaproteobacteria</taxon>
        <taxon>Vibrionales</taxon>
        <taxon>Vibrionaceae</taxon>
        <taxon>Vibrio</taxon>
    </lineage>
</organism>
<keyword evidence="1" id="KW-1133">Transmembrane helix</keyword>
<dbReference type="EMBL" id="BATL01000069">
    <property type="protein sequence ID" value="GAD77270.1"/>
    <property type="molecule type" value="Genomic_DNA"/>
</dbReference>
<keyword evidence="3" id="KW-1185">Reference proteome</keyword>
<evidence type="ECO:0000313" key="3">
    <source>
        <dbReference type="Proteomes" id="UP000016567"/>
    </source>
</evidence>
<gene>
    <name evidence="2" type="ORF">VAZ01S_069_00180</name>
</gene>
<dbReference type="OrthoDB" id="9906682at2"/>
<dbReference type="InterPro" id="IPR046740">
    <property type="entry name" value="DUF6790"/>
</dbReference>
<sequence length="154" mass="17153">MKMTFIIEWFRPIAITAVYFIAEDNNTDVYSFFHILGPWIVAIMGFSVAFEGLCLGKEAAGKIGYRSDRPYQVQSALCNLAIAIVAVFVFFSNLGSMADVTITLVMLVFFSLSAFNHLLTALIQHNFKPVNLLRPLMTVVLLFLLVPPLLSVLS</sequence>
<evidence type="ECO:0000256" key="1">
    <source>
        <dbReference type="SAM" id="Phobius"/>
    </source>
</evidence>
<evidence type="ECO:0000313" key="2">
    <source>
        <dbReference type="EMBL" id="GAD77270.1"/>
    </source>
</evidence>